<dbReference type="PANTHER" id="PTHR11848">
    <property type="entry name" value="TGF-BETA FAMILY"/>
    <property type="match status" value="1"/>
</dbReference>
<keyword evidence="4 6" id="KW-0339">Growth factor</keyword>
<dbReference type="RefSeq" id="XP_035828010.1">
    <property type="nucleotide sequence ID" value="XM_035972117.1"/>
</dbReference>
<evidence type="ECO:0000256" key="4">
    <source>
        <dbReference type="ARBA" id="ARBA00023030"/>
    </source>
</evidence>
<feature type="region of interest" description="Disordered" evidence="7">
    <location>
        <begin position="54"/>
        <end position="77"/>
    </location>
</feature>
<reference evidence="10" key="1">
    <citation type="submission" date="2025-08" db="UniProtKB">
        <authorList>
            <consortium name="RefSeq"/>
        </authorList>
    </citation>
    <scope>IDENTIFICATION</scope>
</reference>
<feature type="compositionally biased region" description="Basic and acidic residues" evidence="7">
    <location>
        <begin position="131"/>
        <end position="144"/>
    </location>
</feature>
<evidence type="ECO:0000256" key="6">
    <source>
        <dbReference type="RuleBase" id="RU000354"/>
    </source>
</evidence>
<evidence type="ECO:0000259" key="8">
    <source>
        <dbReference type="PROSITE" id="PS51362"/>
    </source>
</evidence>
<evidence type="ECO:0000256" key="5">
    <source>
        <dbReference type="ARBA" id="ARBA00023157"/>
    </source>
</evidence>
<evidence type="ECO:0000256" key="1">
    <source>
        <dbReference type="ARBA" id="ARBA00004613"/>
    </source>
</evidence>
<comment type="similarity">
    <text evidence="2 6">Belongs to the TGF-beta family.</text>
</comment>
<dbReference type="Proteomes" id="UP000694888">
    <property type="component" value="Unplaced"/>
</dbReference>
<dbReference type="GeneID" id="101857672"/>
<dbReference type="Pfam" id="PF00019">
    <property type="entry name" value="TGF_beta"/>
    <property type="match status" value="1"/>
</dbReference>
<dbReference type="PANTHER" id="PTHR11848:SF78">
    <property type="entry name" value="GROWTH_DIFFERENTIATION FACTOR 15"/>
    <property type="match status" value="1"/>
</dbReference>
<evidence type="ECO:0000313" key="10">
    <source>
        <dbReference type="RefSeq" id="XP_035828010.1"/>
    </source>
</evidence>
<evidence type="ECO:0000256" key="2">
    <source>
        <dbReference type="ARBA" id="ARBA00006656"/>
    </source>
</evidence>
<evidence type="ECO:0000313" key="9">
    <source>
        <dbReference type="Proteomes" id="UP000694888"/>
    </source>
</evidence>
<evidence type="ECO:0000256" key="3">
    <source>
        <dbReference type="ARBA" id="ARBA00022525"/>
    </source>
</evidence>
<dbReference type="InterPro" id="IPR001839">
    <property type="entry name" value="TGF-b_C"/>
</dbReference>
<protein>
    <submittedName>
        <fullName evidence="10">Univin-like</fullName>
    </submittedName>
</protein>
<dbReference type="InterPro" id="IPR029034">
    <property type="entry name" value="Cystine-knot_cytokine"/>
</dbReference>
<keyword evidence="5" id="KW-1015">Disulfide bond</keyword>
<feature type="region of interest" description="Disordered" evidence="7">
    <location>
        <begin position="300"/>
        <end position="329"/>
    </location>
</feature>
<dbReference type="PROSITE" id="PS51362">
    <property type="entry name" value="TGF_BETA_2"/>
    <property type="match status" value="1"/>
</dbReference>
<dbReference type="SMART" id="SM00204">
    <property type="entry name" value="TGFB"/>
    <property type="match status" value="1"/>
</dbReference>
<sequence>MTQALIRHRSTLTTSSHFLVLLLSSFLPCLLLLLAPVCHVSHAKALPALPQPKTTNCSRSGSVLTETGTEKDADVRSQEHEAVVEELKSKILSKLSFAQGLPSNTTVNKMSQMSTREVREKIKEFMKRVRREQVERGEIESETHPDDEEEEDNVKSTLYYSAEPSNQVFVQKVDSGSEPQPLSITTFHTKLKHPAEPYHELLIKSAILRMRLQHQRTSLQQGGVNTLKSPLNVSMYWLQHEDSSNHNTEHSSSKKRLLKSFTIHGTNVQTLTLDVESLLSSSIADFEDSHRPIRIGVTVQEMGSSSSDAKDKHSISAQQQQQPSQQHHTVDIAASLEVTSRTRNLRRLSRGRRDTARRECSNSLCCRHQVYISFSDIGWDDWVVAPEGYNAYFCKGDCPLRYKSSSTFSQIKSLLHAKNHNLIPSPVCAATGYSSLPVLYYDDFGALQDTDYADMLVTGCRCN</sequence>
<comment type="subcellular location">
    <subcellularLocation>
        <location evidence="1">Secreted</location>
    </subcellularLocation>
</comment>
<feature type="compositionally biased region" description="Basic and acidic residues" evidence="7">
    <location>
        <begin position="68"/>
        <end position="77"/>
    </location>
</feature>
<evidence type="ECO:0000256" key="7">
    <source>
        <dbReference type="SAM" id="MobiDB-lite"/>
    </source>
</evidence>
<dbReference type="InterPro" id="IPR015615">
    <property type="entry name" value="TGF-beta-rel"/>
</dbReference>
<proteinExistence type="inferred from homology"/>
<feature type="domain" description="TGF-beta family profile" evidence="8">
    <location>
        <begin position="350"/>
        <end position="463"/>
    </location>
</feature>
<keyword evidence="9" id="KW-1185">Reference proteome</keyword>
<dbReference type="PROSITE" id="PS00250">
    <property type="entry name" value="TGF_BETA_1"/>
    <property type="match status" value="1"/>
</dbReference>
<organism evidence="9 10">
    <name type="scientific">Aplysia californica</name>
    <name type="common">California sea hare</name>
    <dbReference type="NCBI Taxonomy" id="6500"/>
    <lineage>
        <taxon>Eukaryota</taxon>
        <taxon>Metazoa</taxon>
        <taxon>Spiralia</taxon>
        <taxon>Lophotrochozoa</taxon>
        <taxon>Mollusca</taxon>
        <taxon>Gastropoda</taxon>
        <taxon>Heterobranchia</taxon>
        <taxon>Euthyneura</taxon>
        <taxon>Tectipleura</taxon>
        <taxon>Aplysiida</taxon>
        <taxon>Aplysioidea</taxon>
        <taxon>Aplysiidae</taxon>
        <taxon>Aplysia</taxon>
    </lineage>
</organism>
<name>A0ABM1W017_APLCA</name>
<accession>A0ABM1W017</accession>
<dbReference type="CDD" id="cd19376">
    <property type="entry name" value="TGF_beta_GDF15"/>
    <property type="match status" value="1"/>
</dbReference>
<keyword evidence="3" id="KW-0964">Secreted</keyword>
<dbReference type="Gene3D" id="2.10.90.10">
    <property type="entry name" value="Cystine-knot cytokines"/>
    <property type="match status" value="1"/>
</dbReference>
<dbReference type="SUPFAM" id="SSF57501">
    <property type="entry name" value="Cystine-knot cytokines"/>
    <property type="match status" value="1"/>
</dbReference>
<dbReference type="InterPro" id="IPR017948">
    <property type="entry name" value="TGFb_CS"/>
</dbReference>
<feature type="region of interest" description="Disordered" evidence="7">
    <location>
        <begin position="131"/>
        <end position="154"/>
    </location>
</feature>
<gene>
    <name evidence="10" type="primary">LOC101857672</name>
</gene>
<feature type="compositionally biased region" description="Polar residues" evidence="7">
    <location>
        <begin position="54"/>
        <end position="67"/>
    </location>
</feature>
<feature type="compositionally biased region" description="Low complexity" evidence="7">
    <location>
        <begin position="315"/>
        <end position="327"/>
    </location>
</feature>